<keyword evidence="3" id="KW-0255">Endonuclease</keyword>
<feature type="domain" description="Restriction endonuclease type IV Mrr" evidence="2">
    <location>
        <begin position="86"/>
        <end position="197"/>
    </location>
</feature>
<reference evidence="3 4" key="1">
    <citation type="submission" date="2018-05" db="EMBL/GenBank/DDBJ databases">
        <title>Genomic Encyclopedia of Type Strains, Phase IV (KMG-IV): sequencing the most valuable type-strain genomes for metagenomic binning, comparative biology and taxonomic classification.</title>
        <authorList>
            <person name="Goeker M."/>
        </authorList>
    </citation>
    <scope>NUCLEOTIDE SEQUENCE [LARGE SCALE GENOMIC DNA]</scope>
    <source>
        <strain evidence="3 4">DSM 44704</strain>
    </source>
</reference>
<evidence type="ECO:0000313" key="4">
    <source>
        <dbReference type="Proteomes" id="UP000247569"/>
    </source>
</evidence>
<comment type="caution">
    <text evidence="3">The sequence shown here is derived from an EMBL/GenBank/DDBJ whole genome shotgun (WGS) entry which is preliminary data.</text>
</comment>
<keyword evidence="3" id="KW-0378">Hydrolase</keyword>
<feature type="transmembrane region" description="Helical" evidence="1">
    <location>
        <begin position="39"/>
        <end position="64"/>
    </location>
</feature>
<dbReference type="GO" id="GO:0003677">
    <property type="term" value="F:DNA binding"/>
    <property type="evidence" value="ECO:0007669"/>
    <property type="project" value="InterPro"/>
</dbReference>
<dbReference type="Gene3D" id="3.40.1350.10">
    <property type="match status" value="1"/>
</dbReference>
<dbReference type="GO" id="GO:0015666">
    <property type="term" value="F:restriction endodeoxyribonuclease activity"/>
    <property type="evidence" value="ECO:0007669"/>
    <property type="project" value="TreeGrafter"/>
</dbReference>
<sequence>MGGRRRRRRQAQSSAAVVFMAGVAALAVIPGIARFVAEHTAALVVAVVCVAVAAAAAGAAALAVRHRRVVRTRDDARVLSALRQNALSPREFEQALAALCRRDGCTQVEVVDGSGDLGADVIARAPDGRRIVLQAKRYGHARSVGSQDVQRFGGTARTIHSADVAAVVTTAHAFTPHARAYAQKAGILLVAAKGLSAWDSRTGPAPWD</sequence>
<keyword evidence="4" id="KW-1185">Reference proteome</keyword>
<dbReference type="Pfam" id="PF04471">
    <property type="entry name" value="Mrr_cat"/>
    <property type="match status" value="1"/>
</dbReference>
<keyword evidence="1" id="KW-0472">Membrane</keyword>
<dbReference type="InterPro" id="IPR011335">
    <property type="entry name" value="Restrct_endonuc-II-like"/>
</dbReference>
<dbReference type="InterPro" id="IPR052906">
    <property type="entry name" value="Type_IV_Methyl-Rstrct_Enzyme"/>
</dbReference>
<keyword evidence="3" id="KW-0540">Nuclease</keyword>
<dbReference type="AlphaFoldDB" id="A0A318K0U2"/>
<accession>A0A318K0U2</accession>
<organism evidence="3 4">
    <name type="scientific">Nocardia tenerifensis</name>
    <dbReference type="NCBI Taxonomy" id="228006"/>
    <lineage>
        <taxon>Bacteria</taxon>
        <taxon>Bacillati</taxon>
        <taxon>Actinomycetota</taxon>
        <taxon>Actinomycetes</taxon>
        <taxon>Mycobacteriales</taxon>
        <taxon>Nocardiaceae</taxon>
        <taxon>Nocardia</taxon>
    </lineage>
</organism>
<dbReference type="SUPFAM" id="SSF52980">
    <property type="entry name" value="Restriction endonuclease-like"/>
    <property type="match status" value="1"/>
</dbReference>
<dbReference type="EMBL" id="QJKF01000010">
    <property type="protein sequence ID" value="PXX60405.1"/>
    <property type="molecule type" value="Genomic_DNA"/>
</dbReference>
<keyword evidence="1" id="KW-1133">Transmembrane helix</keyword>
<dbReference type="InterPro" id="IPR011856">
    <property type="entry name" value="tRNA_endonuc-like_dom_sf"/>
</dbReference>
<dbReference type="PANTHER" id="PTHR30015">
    <property type="entry name" value="MRR RESTRICTION SYSTEM PROTEIN"/>
    <property type="match status" value="1"/>
</dbReference>
<keyword evidence="1" id="KW-0812">Transmembrane</keyword>
<dbReference type="OrthoDB" id="5181666at2"/>
<proteinExistence type="predicted"/>
<gene>
    <name evidence="3" type="ORF">DFR70_110247</name>
</gene>
<evidence type="ECO:0000313" key="3">
    <source>
        <dbReference type="EMBL" id="PXX60405.1"/>
    </source>
</evidence>
<dbReference type="InterPro" id="IPR007560">
    <property type="entry name" value="Restrct_endonuc_IV_Mrr"/>
</dbReference>
<feature type="transmembrane region" description="Helical" evidence="1">
    <location>
        <begin position="12"/>
        <end position="33"/>
    </location>
</feature>
<dbReference type="PANTHER" id="PTHR30015:SF6">
    <property type="entry name" value="SLL1429 PROTEIN"/>
    <property type="match status" value="1"/>
</dbReference>
<dbReference type="GO" id="GO:0009307">
    <property type="term" value="P:DNA restriction-modification system"/>
    <property type="evidence" value="ECO:0007669"/>
    <property type="project" value="InterPro"/>
</dbReference>
<name>A0A318K0U2_9NOCA</name>
<evidence type="ECO:0000259" key="2">
    <source>
        <dbReference type="Pfam" id="PF04471"/>
    </source>
</evidence>
<evidence type="ECO:0000256" key="1">
    <source>
        <dbReference type="SAM" id="Phobius"/>
    </source>
</evidence>
<protein>
    <submittedName>
        <fullName evidence="3">Restriction endonuclease</fullName>
    </submittedName>
</protein>
<dbReference type="Proteomes" id="UP000247569">
    <property type="component" value="Unassembled WGS sequence"/>
</dbReference>